<sequence>MQWFHGVVKNGSVPQMSELVQKSLPVRLYSASTTAVHVLIASIDHWSKNLFAIVVSIAEMERRVAIIGAGMSGLVACKYLLQFGFKPVVFEADDGVGGLWRHTMESTKLQSTKLLYQFIDFPWPSSAKEDNPSHNQVLDYFNSYAQHFSLIPHIRFNSKVVDIDYVGGESNEEMKSWELSGWQVHKAEFVVLCIGKYSGFPNIPKFPPGQGPEVFDGKVMHSMDYSNLDNVSAAELIKGKRITVIGSMKSGLDLAAECANANGVKYPCTIIQRTAHWFFPDFNIWGVIAGYLYFNRFAELLVHKPGESFILSLWATLLTPLSWGIGKLVETALKWKLPRQKYGMVPNHNILQDLSTCLFAVFPDNFFDKLKEGSILIKKSQSFSFCKEGIIIDGEVKPLKSDIVFFATGYQGDEKIKRIFKSPLFQNYIIGRTTSTVPLYRYSHRWTNNSPSNSQLIGYAEGASNTFSSEMKSLWLAHFLDGNIEMPNIRQMVKEVKLWEDNLKQYGGKFYWKRCILHCGIWYHDQLCKDMKHNPKRKKGFFAELFEPYGHADYMGLTRK</sequence>
<dbReference type="GO" id="GO:0050660">
    <property type="term" value="F:flavin adenine dinucleotide binding"/>
    <property type="evidence" value="ECO:0007669"/>
    <property type="project" value="InterPro"/>
</dbReference>
<dbReference type="InterPro" id="IPR020946">
    <property type="entry name" value="Flavin_mOase-like"/>
</dbReference>
<dbReference type="PANTHER" id="PTHR23023">
    <property type="entry name" value="DIMETHYLANILINE MONOOXYGENASE"/>
    <property type="match status" value="1"/>
</dbReference>
<evidence type="ECO:0000256" key="4">
    <source>
        <dbReference type="ARBA" id="ARBA00022857"/>
    </source>
</evidence>
<dbReference type="GO" id="GO:0004499">
    <property type="term" value="F:N,N-dimethylaniline monooxygenase activity"/>
    <property type="evidence" value="ECO:0007669"/>
    <property type="project" value="InterPro"/>
</dbReference>
<protein>
    <recommendedName>
        <fullName evidence="6">Flavin-containing monooxygenase</fullName>
        <ecNumber evidence="6">1.-.-.-</ecNumber>
    </recommendedName>
</protein>
<dbReference type="Gene3D" id="3.50.50.60">
    <property type="entry name" value="FAD/NAD(P)-binding domain"/>
    <property type="match status" value="1"/>
</dbReference>
<keyword evidence="2 6" id="KW-0285">Flavoprotein</keyword>
<dbReference type="InterPro" id="IPR050346">
    <property type="entry name" value="FMO-like"/>
</dbReference>
<comment type="cofactor">
    <cofactor evidence="6">
        <name>FAD</name>
        <dbReference type="ChEBI" id="CHEBI:57692"/>
    </cofactor>
</comment>
<evidence type="ECO:0000313" key="7">
    <source>
        <dbReference type="EMBL" id="KAK7411657.1"/>
    </source>
</evidence>
<evidence type="ECO:0000313" key="8">
    <source>
        <dbReference type="Proteomes" id="UP001386955"/>
    </source>
</evidence>
<name>A0AAN9SZV4_PSOTE</name>
<dbReference type="Pfam" id="PF00743">
    <property type="entry name" value="FMO-like"/>
    <property type="match status" value="1"/>
</dbReference>
<dbReference type="GO" id="GO:0050661">
    <property type="term" value="F:NADP binding"/>
    <property type="evidence" value="ECO:0007669"/>
    <property type="project" value="InterPro"/>
</dbReference>
<dbReference type="Proteomes" id="UP001386955">
    <property type="component" value="Unassembled WGS sequence"/>
</dbReference>
<dbReference type="InterPro" id="IPR000960">
    <property type="entry name" value="Flavin_mOase"/>
</dbReference>
<accession>A0AAN9SZV4</accession>
<proteinExistence type="inferred from homology"/>
<evidence type="ECO:0000256" key="6">
    <source>
        <dbReference type="RuleBase" id="RU361177"/>
    </source>
</evidence>
<keyword evidence="8" id="KW-1185">Reference proteome</keyword>
<keyword evidence="6" id="KW-0503">Monooxygenase</keyword>
<evidence type="ECO:0000256" key="3">
    <source>
        <dbReference type="ARBA" id="ARBA00022827"/>
    </source>
</evidence>
<dbReference type="EMBL" id="JAYMYS010000001">
    <property type="protein sequence ID" value="KAK7411657.1"/>
    <property type="molecule type" value="Genomic_DNA"/>
</dbReference>
<dbReference type="SUPFAM" id="SSF51905">
    <property type="entry name" value="FAD/NAD(P)-binding domain"/>
    <property type="match status" value="2"/>
</dbReference>
<comment type="similarity">
    <text evidence="1 6">Belongs to the FMO family.</text>
</comment>
<evidence type="ECO:0000256" key="2">
    <source>
        <dbReference type="ARBA" id="ARBA00022630"/>
    </source>
</evidence>
<dbReference type="InterPro" id="IPR036188">
    <property type="entry name" value="FAD/NAD-bd_sf"/>
</dbReference>
<organism evidence="7 8">
    <name type="scientific">Psophocarpus tetragonolobus</name>
    <name type="common">Winged bean</name>
    <name type="synonym">Dolichos tetragonolobus</name>
    <dbReference type="NCBI Taxonomy" id="3891"/>
    <lineage>
        <taxon>Eukaryota</taxon>
        <taxon>Viridiplantae</taxon>
        <taxon>Streptophyta</taxon>
        <taxon>Embryophyta</taxon>
        <taxon>Tracheophyta</taxon>
        <taxon>Spermatophyta</taxon>
        <taxon>Magnoliopsida</taxon>
        <taxon>eudicotyledons</taxon>
        <taxon>Gunneridae</taxon>
        <taxon>Pentapetalae</taxon>
        <taxon>rosids</taxon>
        <taxon>fabids</taxon>
        <taxon>Fabales</taxon>
        <taxon>Fabaceae</taxon>
        <taxon>Papilionoideae</taxon>
        <taxon>50 kb inversion clade</taxon>
        <taxon>NPAAA clade</taxon>
        <taxon>indigoferoid/millettioid clade</taxon>
        <taxon>Phaseoleae</taxon>
        <taxon>Psophocarpus</taxon>
    </lineage>
</organism>
<dbReference type="PRINTS" id="PR00370">
    <property type="entry name" value="FMOXYGENASE"/>
</dbReference>
<keyword evidence="4" id="KW-0521">NADP</keyword>
<evidence type="ECO:0000256" key="1">
    <source>
        <dbReference type="ARBA" id="ARBA00009183"/>
    </source>
</evidence>
<dbReference type="EC" id="1.-.-.-" evidence="6"/>
<dbReference type="AlphaFoldDB" id="A0AAN9SZV4"/>
<comment type="caution">
    <text evidence="7">The sequence shown here is derived from an EMBL/GenBank/DDBJ whole genome shotgun (WGS) entry which is preliminary data.</text>
</comment>
<gene>
    <name evidence="7" type="ORF">VNO78_03092</name>
</gene>
<dbReference type="FunFam" id="3.50.50.60:FF:000169">
    <property type="entry name" value="Flavin-containing monooxygenase"/>
    <property type="match status" value="1"/>
</dbReference>
<keyword evidence="5 6" id="KW-0560">Oxidoreductase</keyword>
<evidence type="ECO:0000256" key="5">
    <source>
        <dbReference type="ARBA" id="ARBA00023002"/>
    </source>
</evidence>
<dbReference type="PIRSF" id="PIRSF000332">
    <property type="entry name" value="FMO"/>
    <property type="match status" value="1"/>
</dbReference>
<keyword evidence="3 6" id="KW-0274">FAD</keyword>
<reference evidence="7 8" key="1">
    <citation type="submission" date="2024-01" db="EMBL/GenBank/DDBJ databases">
        <title>The genomes of 5 underutilized Papilionoideae crops provide insights into root nodulation and disease resistanc.</title>
        <authorList>
            <person name="Jiang F."/>
        </authorList>
    </citation>
    <scope>NUCLEOTIDE SEQUENCE [LARGE SCALE GENOMIC DNA]</scope>
    <source>
        <strain evidence="7">DUOXIRENSHENG_FW03</strain>
        <tissue evidence="7">Leaves</tissue>
    </source>
</reference>